<keyword evidence="2" id="KW-0813">Transport</keyword>
<dbReference type="PROSITE" id="PS00211">
    <property type="entry name" value="ABC_TRANSPORTER_1"/>
    <property type="match status" value="1"/>
</dbReference>
<dbReference type="PROSITE" id="PS50893">
    <property type="entry name" value="ABC_TRANSPORTER_2"/>
    <property type="match status" value="1"/>
</dbReference>
<dbReference type="Pfam" id="PF00005">
    <property type="entry name" value="ABC_tran"/>
    <property type="match status" value="1"/>
</dbReference>
<dbReference type="Gene3D" id="3.40.50.300">
    <property type="entry name" value="P-loop containing nucleotide triphosphate hydrolases"/>
    <property type="match status" value="1"/>
</dbReference>
<dbReference type="RefSeq" id="WP_133289401.1">
    <property type="nucleotide sequence ID" value="NZ_SMSJ01000017.1"/>
</dbReference>
<comment type="similarity">
    <text evidence="1">Belongs to the ABC transporter superfamily.</text>
</comment>
<organism evidence="7 8">
    <name type="scientific">Dankookia rubra</name>
    <dbReference type="NCBI Taxonomy" id="1442381"/>
    <lineage>
        <taxon>Bacteria</taxon>
        <taxon>Pseudomonadati</taxon>
        <taxon>Pseudomonadota</taxon>
        <taxon>Alphaproteobacteria</taxon>
        <taxon>Acetobacterales</taxon>
        <taxon>Roseomonadaceae</taxon>
        <taxon>Dankookia</taxon>
    </lineage>
</organism>
<dbReference type="AlphaFoldDB" id="A0A4R5QF10"/>
<reference evidence="7 8" key="1">
    <citation type="journal article" date="2016" name="J. Microbiol.">
        <title>Dankookia rubra gen. nov., sp. nov., an alphaproteobacterium isolated from sediment of a shallow stream.</title>
        <authorList>
            <person name="Kim W.H."/>
            <person name="Kim D.H."/>
            <person name="Kang K."/>
            <person name="Ahn T.Y."/>
        </authorList>
    </citation>
    <scope>NUCLEOTIDE SEQUENCE [LARGE SCALE GENOMIC DNA]</scope>
    <source>
        <strain evidence="7 8">JCM30602</strain>
    </source>
</reference>
<name>A0A4R5QF10_9PROT</name>
<evidence type="ECO:0000256" key="5">
    <source>
        <dbReference type="ARBA" id="ARBA00022840"/>
    </source>
</evidence>
<evidence type="ECO:0000256" key="3">
    <source>
        <dbReference type="ARBA" id="ARBA00022458"/>
    </source>
</evidence>
<dbReference type="SMART" id="SM00382">
    <property type="entry name" value="AAA"/>
    <property type="match status" value="1"/>
</dbReference>
<proteinExistence type="inferred from homology"/>
<dbReference type="InterPro" id="IPR003439">
    <property type="entry name" value="ABC_transporter-like_ATP-bd"/>
</dbReference>
<protein>
    <submittedName>
        <fullName evidence="7">ATP-binding cassette domain-containing protein</fullName>
    </submittedName>
</protein>
<dbReference type="InterPro" id="IPR003593">
    <property type="entry name" value="AAA+_ATPase"/>
</dbReference>
<dbReference type="GO" id="GO:0016887">
    <property type="term" value="F:ATP hydrolysis activity"/>
    <property type="evidence" value="ECO:0007669"/>
    <property type="project" value="InterPro"/>
</dbReference>
<dbReference type="Proteomes" id="UP000295096">
    <property type="component" value="Unassembled WGS sequence"/>
</dbReference>
<dbReference type="EMBL" id="SMSJ01000017">
    <property type="protein sequence ID" value="TDH61822.1"/>
    <property type="molecule type" value="Genomic_DNA"/>
</dbReference>
<gene>
    <name evidence="7" type="ORF">E2C06_14910</name>
</gene>
<dbReference type="PANTHER" id="PTHR42711">
    <property type="entry name" value="ABC TRANSPORTER ATP-BINDING PROTEIN"/>
    <property type="match status" value="1"/>
</dbReference>
<dbReference type="GO" id="GO:0005524">
    <property type="term" value="F:ATP binding"/>
    <property type="evidence" value="ECO:0007669"/>
    <property type="project" value="UniProtKB-KW"/>
</dbReference>
<feature type="domain" description="ABC transporter" evidence="6">
    <location>
        <begin position="21"/>
        <end position="252"/>
    </location>
</feature>
<dbReference type="InterPro" id="IPR017871">
    <property type="entry name" value="ABC_transporter-like_CS"/>
</dbReference>
<dbReference type="OrthoDB" id="9778547at2"/>
<evidence type="ECO:0000259" key="6">
    <source>
        <dbReference type="PROSITE" id="PS50893"/>
    </source>
</evidence>
<keyword evidence="5 7" id="KW-0067">ATP-binding</keyword>
<dbReference type="PANTHER" id="PTHR42711:SF5">
    <property type="entry name" value="ABC TRANSPORTER ATP-BINDING PROTEIN NATA"/>
    <property type="match status" value="1"/>
</dbReference>
<evidence type="ECO:0000313" key="8">
    <source>
        <dbReference type="Proteomes" id="UP000295096"/>
    </source>
</evidence>
<comment type="caution">
    <text evidence="7">The sequence shown here is derived from an EMBL/GenBank/DDBJ whole genome shotgun (WGS) entry which is preliminary data.</text>
</comment>
<dbReference type="InterPro" id="IPR050763">
    <property type="entry name" value="ABC_transporter_ATP-binding"/>
</dbReference>
<dbReference type="SUPFAM" id="SSF52540">
    <property type="entry name" value="P-loop containing nucleoside triphosphate hydrolases"/>
    <property type="match status" value="1"/>
</dbReference>
<evidence type="ECO:0000256" key="4">
    <source>
        <dbReference type="ARBA" id="ARBA00022741"/>
    </source>
</evidence>
<evidence type="ECO:0000256" key="2">
    <source>
        <dbReference type="ARBA" id="ARBA00022448"/>
    </source>
</evidence>
<evidence type="ECO:0000256" key="1">
    <source>
        <dbReference type="ARBA" id="ARBA00005417"/>
    </source>
</evidence>
<accession>A0A4R5QF10</accession>
<keyword evidence="8" id="KW-1185">Reference proteome</keyword>
<dbReference type="InterPro" id="IPR027417">
    <property type="entry name" value="P-loop_NTPase"/>
</dbReference>
<keyword evidence="3" id="KW-0536">Nodulation</keyword>
<evidence type="ECO:0000313" key="7">
    <source>
        <dbReference type="EMBL" id="TDH61822.1"/>
    </source>
</evidence>
<dbReference type="NCBIfam" id="TIGR03864">
    <property type="entry name" value="PQQ_ABC_ATP"/>
    <property type="match status" value="1"/>
</dbReference>
<keyword evidence="4" id="KW-0547">Nucleotide-binding</keyword>
<dbReference type="InterPro" id="IPR022467">
    <property type="entry name" value="ABC_transprt_ATP-bd_su_PQQ"/>
</dbReference>
<sequence>MRPDHHSTSAIEAVSHAAPALEVARLSFAYGARQVLHDAAFRVMPGEFAVLLGPNGAGKSTLFALITRLFDAPPPGSVRIFGTEMREEPGAALARLGLVFQQPTLDPDISVIENLLYHGALHGLPRAESRRRAMHELERVELADRAGSTVRALSGGQRRRAEVARALLTQPALLLLDEATTGLDMPSRAAVRRHVRNLCTTEGLAVLWATHLIEEVPEEARVIMLAEGRVRAEGTVPEVLAQAAQAPDLPDAFARLTASAKG</sequence>